<evidence type="ECO:0000313" key="7">
    <source>
        <dbReference type="EMBL" id="SCC79084.1"/>
    </source>
</evidence>
<evidence type="ECO:0000256" key="1">
    <source>
        <dbReference type="ARBA" id="ARBA00023015"/>
    </source>
</evidence>
<dbReference type="PANTHER" id="PTHR47506">
    <property type="entry name" value="TRANSCRIPTIONAL REGULATORY PROTEIN"/>
    <property type="match status" value="1"/>
</dbReference>
<dbReference type="AlphaFoldDB" id="A0A1C4H272"/>
<dbReference type="InterPro" id="IPR009057">
    <property type="entry name" value="Homeodomain-like_sf"/>
</dbReference>
<feature type="domain" description="HTH tetR-type" evidence="6">
    <location>
        <begin position="6"/>
        <end position="66"/>
    </location>
</feature>
<sequence>MARPRNFDEDIVIQQCRQVFCTYGYAATSIDDLVEATGLKRGSLYQVFGSKRGIFLEVLQSSLCVVEQIEPSGNHEPAEDEQQNKEPDSELTYDRPEQTVMPEPQTEHQGTSPIPDSTLTLAAIACLELASHDAKIRMIIDQWAAKQQELASALGSNLLKHAGIIGKP</sequence>
<dbReference type="InterPro" id="IPR001647">
    <property type="entry name" value="HTH_TetR"/>
</dbReference>
<protein>
    <submittedName>
        <fullName evidence="7">Transcriptional regulator, TetR family</fullName>
    </submittedName>
</protein>
<dbReference type="STRING" id="1505727.GA0061077_0566"/>
<evidence type="ECO:0000256" key="5">
    <source>
        <dbReference type="SAM" id="MobiDB-lite"/>
    </source>
</evidence>
<organism evidence="7 8">
    <name type="scientific">Bifidobacterium commune</name>
    <dbReference type="NCBI Taxonomy" id="1505727"/>
    <lineage>
        <taxon>Bacteria</taxon>
        <taxon>Bacillati</taxon>
        <taxon>Actinomycetota</taxon>
        <taxon>Actinomycetes</taxon>
        <taxon>Bifidobacteriales</taxon>
        <taxon>Bifidobacteriaceae</taxon>
        <taxon>Bifidobacterium</taxon>
    </lineage>
</organism>
<keyword evidence="3" id="KW-0804">Transcription</keyword>
<accession>A0A1C4H272</accession>
<feature type="DNA-binding region" description="H-T-H motif" evidence="4">
    <location>
        <begin position="29"/>
        <end position="48"/>
    </location>
</feature>
<dbReference type="SUPFAM" id="SSF46689">
    <property type="entry name" value="Homeodomain-like"/>
    <property type="match status" value="1"/>
</dbReference>
<proteinExistence type="predicted"/>
<evidence type="ECO:0000259" key="6">
    <source>
        <dbReference type="PROSITE" id="PS50977"/>
    </source>
</evidence>
<evidence type="ECO:0000256" key="2">
    <source>
        <dbReference type="ARBA" id="ARBA00023125"/>
    </source>
</evidence>
<dbReference type="OrthoDB" id="9805134at2"/>
<dbReference type="PANTHER" id="PTHR47506:SF1">
    <property type="entry name" value="HTH-TYPE TRANSCRIPTIONAL REGULATOR YJDC"/>
    <property type="match status" value="1"/>
</dbReference>
<keyword evidence="1" id="KW-0805">Transcription regulation</keyword>
<keyword evidence="2 4" id="KW-0238">DNA-binding</keyword>
<dbReference type="Gene3D" id="1.10.10.60">
    <property type="entry name" value="Homeodomain-like"/>
    <property type="match status" value="1"/>
</dbReference>
<dbReference type="Pfam" id="PF00440">
    <property type="entry name" value="TetR_N"/>
    <property type="match status" value="1"/>
</dbReference>
<dbReference type="Proteomes" id="UP000242610">
    <property type="component" value="Unassembled WGS sequence"/>
</dbReference>
<evidence type="ECO:0000313" key="8">
    <source>
        <dbReference type="Proteomes" id="UP000242610"/>
    </source>
</evidence>
<feature type="region of interest" description="Disordered" evidence="5">
    <location>
        <begin position="70"/>
        <end position="114"/>
    </location>
</feature>
<feature type="compositionally biased region" description="Basic and acidic residues" evidence="5">
    <location>
        <begin position="82"/>
        <end position="97"/>
    </location>
</feature>
<dbReference type="PROSITE" id="PS50977">
    <property type="entry name" value="HTH_TETR_2"/>
    <property type="match status" value="1"/>
</dbReference>
<gene>
    <name evidence="7" type="ORF">GA0061077_0566</name>
</gene>
<reference evidence="8" key="1">
    <citation type="submission" date="2016-08" db="EMBL/GenBank/DDBJ databases">
        <authorList>
            <person name="Varghese N."/>
            <person name="Submissions Spin"/>
        </authorList>
    </citation>
    <scope>NUCLEOTIDE SEQUENCE [LARGE SCALE GENOMIC DNA]</scope>
    <source>
        <strain evidence="8">R-52791</strain>
    </source>
</reference>
<dbReference type="EMBL" id="FMBL01000001">
    <property type="protein sequence ID" value="SCC79084.1"/>
    <property type="molecule type" value="Genomic_DNA"/>
</dbReference>
<dbReference type="RefSeq" id="WP_091847380.1">
    <property type="nucleotide sequence ID" value="NZ_FMBL01000001.1"/>
</dbReference>
<name>A0A1C4H272_9BIFI</name>
<evidence type="ECO:0000256" key="4">
    <source>
        <dbReference type="PROSITE-ProRule" id="PRU00335"/>
    </source>
</evidence>
<dbReference type="GO" id="GO:0003677">
    <property type="term" value="F:DNA binding"/>
    <property type="evidence" value="ECO:0007669"/>
    <property type="project" value="UniProtKB-UniRule"/>
</dbReference>
<keyword evidence="8" id="KW-1185">Reference proteome</keyword>
<evidence type="ECO:0000256" key="3">
    <source>
        <dbReference type="ARBA" id="ARBA00023163"/>
    </source>
</evidence>